<dbReference type="SUPFAM" id="SSF51004">
    <property type="entry name" value="C-terminal (heme d1) domain of cytochrome cd1-nitrite reductase"/>
    <property type="match status" value="1"/>
</dbReference>
<dbReference type="InterPro" id="IPR019405">
    <property type="entry name" value="Lactonase_7-beta_prop"/>
</dbReference>
<keyword evidence="2" id="KW-0313">Glucose metabolism</keyword>
<dbReference type="GO" id="GO:0005829">
    <property type="term" value="C:cytosol"/>
    <property type="evidence" value="ECO:0007669"/>
    <property type="project" value="TreeGrafter"/>
</dbReference>
<dbReference type="Pfam" id="PF10282">
    <property type="entry name" value="Lactonase"/>
    <property type="match status" value="1"/>
</dbReference>
<dbReference type="InterPro" id="IPR015943">
    <property type="entry name" value="WD40/YVTN_repeat-like_dom_sf"/>
</dbReference>
<evidence type="ECO:0000313" key="3">
    <source>
        <dbReference type="EMBL" id="CAA9550943.1"/>
    </source>
</evidence>
<evidence type="ECO:0000256" key="1">
    <source>
        <dbReference type="ARBA" id="ARBA00005564"/>
    </source>
</evidence>
<evidence type="ECO:0000256" key="2">
    <source>
        <dbReference type="ARBA" id="ARBA00022526"/>
    </source>
</evidence>
<accession>A0A6J4UL33</accession>
<dbReference type="AlphaFoldDB" id="A0A6J4UL33"/>
<comment type="similarity">
    <text evidence="1">Belongs to the cycloisomerase 2 family.</text>
</comment>
<dbReference type="EC" id="3.1.1.31" evidence="3"/>
<dbReference type="InterPro" id="IPR050282">
    <property type="entry name" value="Cycloisomerase_2"/>
</dbReference>
<dbReference type="EMBL" id="CADCWN010000022">
    <property type="protein sequence ID" value="CAA9550943.1"/>
    <property type="molecule type" value="Genomic_DNA"/>
</dbReference>
<keyword evidence="2" id="KW-0119">Carbohydrate metabolism</keyword>
<dbReference type="FunFam" id="2.130.10.10:FF:000306">
    <property type="entry name" value="3-carboxymuconate cyclase"/>
    <property type="match status" value="1"/>
</dbReference>
<dbReference type="Gene3D" id="2.130.10.10">
    <property type="entry name" value="YVTN repeat-like/Quinoprotein amine dehydrogenase"/>
    <property type="match status" value="1"/>
</dbReference>
<dbReference type="GO" id="GO:0006006">
    <property type="term" value="P:glucose metabolic process"/>
    <property type="evidence" value="ECO:0007669"/>
    <property type="project" value="UniProtKB-KW"/>
</dbReference>
<organism evidence="3">
    <name type="scientific">uncultured Thermomicrobiales bacterium</name>
    <dbReference type="NCBI Taxonomy" id="1645740"/>
    <lineage>
        <taxon>Bacteria</taxon>
        <taxon>Pseudomonadati</taxon>
        <taxon>Thermomicrobiota</taxon>
        <taxon>Thermomicrobia</taxon>
        <taxon>Thermomicrobiales</taxon>
        <taxon>environmental samples</taxon>
    </lineage>
</organism>
<dbReference type="InterPro" id="IPR011048">
    <property type="entry name" value="Haem_d1_sf"/>
</dbReference>
<dbReference type="PANTHER" id="PTHR30344">
    <property type="entry name" value="6-PHOSPHOGLUCONOLACTONASE-RELATED"/>
    <property type="match status" value="1"/>
</dbReference>
<dbReference type="PANTHER" id="PTHR30344:SF1">
    <property type="entry name" value="6-PHOSPHOGLUCONOLACTONASE"/>
    <property type="match status" value="1"/>
</dbReference>
<reference evidence="3" key="1">
    <citation type="submission" date="2020-02" db="EMBL/GenBank/DDBJ databases">
        <authorList>
            <person name="Meier V. D."/>
        </authorList>
    </citation>
    <scope>NUCLEOTIDE SEQUENCE</scope>
    <source>
        <strain evidence="3">AVDCRST_MAG18</strain>
    </source>
</reference>
<sequence>MSTTTTPLLMYVGTYTAIGQPGRGRAEGLYVYSVDPQSGALTPLHTVAGVANPSFLAFHPNGRFVYTVNEALETDGQPGGGVSAFARDPETGDLTFLNREPSHGTDPCFLTVDPTGRCVLVANYSSGSVAVLPLGEDGRLKPASYVDQHEGSSINPRRQQGAHAHAIPIDPSGQFALCPDLGMDQVFVYQLDAAAGRLQHNDPVGAKLTPGAGPRHLDFHPSKPLAYVINELGSTVTTFAWDAAAGTLRELQTISTLPEGFAEETTCADIHVDPTGRFVYGSNRGHDSIAAFAIDEATGTLTPLGHTPTGGRTPRNFAIDPSGQFLFAANQNTDTIVTFRLDPTTGRLTPTGQVTPVPSPVCLKFAPLGGL</sequence>
<keyword evidence="3" id="KW-0378">Hydrolase</keyword>
<proteinExistence type="inferred from homology"/>
<dbReference type="GO" id="GO:0017057">
    <property type="term" value="F:6-phosphogluconolactonase activity"/>
    <property type="evidence" value="ECO:0007669"/>
    <property type="project" value="UniProtKB-EC"/>
</dbReference>
<name>A0A6J4UL33_9BACT</name>
<gene>
    <name evidence="3" type="ORF">AVDCRST_MAG18-311</name>
</gene>
<protein>
    <submittedName>
        <fullName evidence="3">6-phosphogluconolactonase</fullName>
        <ecNumber evidence="3">3.1.1.31</ecNumber>
    </submittedName>
</protein>